<evidence type="ECO:0000313" key="1">
    <source>
        <dbReference type="EMBL" id="GBM76082.1"/>
    </source>
</evidence>
<name>A0A4Y2IFF7_ARAVE</name>
<dbReference type="Proteomes" id="UP000499080">
    <property type="component" value="Unassembled WGS sequence"/>
</dbReference>
<gene>
    <name evidence="1" type="ORF">AVEN_242329_1</name>
</gene>
<protein>
    <submittedName>
        <fullName evidence="1">Uncharacterized protein</fullName>
    </submittedName>
</protein>
<sequence>MKQTQRHESIASQLKPSSTIITPHTQFRSDTKIKEGTEIFIEFLLRQLPRPNLPRRGKSRLRYRSFWRTFQHDSTTLTSDGTKCSCGLLGLDEVSPFLFTGKIVGRERNSGGKKNLRRACCCVAGSCCFGVDESEKVAC</sequence>
<proteinExistence type="predicted"/>
<evidence type="ECO:0000313" key="2">
    <source>
        <dbReference type="Proteomes" id="UP000499080"/>
    </source>
</evidence>
<dbReference type="AlphaFoldDB" id="A0A4Y2IFF7"/>
<accession>A0A4Y2IFF7</accession>
<reference evidence="1 2" key="1">
    <citation type="journal article" date="2019" name="Sci. Rep.">
        <title>Orb-weaving spider Araneus ventricosus genome elucidates the spidroin gene catalogue.</title>
        <authorList>
            <person name="Kono N."/>
            <person name="Nakamura H."/>
            <person name="Ohtoshi R."/>
            <person name="Moran D.A.P."/>
            <person name="Shinohara A."/>
            <person name="Yoshida Y."/>
            <person name="Fujiwara M."/>
            <person name="Mori M."/>
            <person name="Tomita M."/>
            <person name="Arakawa K."/>
        </authorList>
    </citation>
    <scope>NUCLEOTIDE SEQUENCE [LARGE SCALE GENOMIC DNA]</scope>
</reference>
<dbReference type="EMBL" id="BGPR01002597">
    <property type="protein sequence ID" value="GBM76082.1"/>
    <property type="molecule type" value="Genomic_DNA"/>
</dbReference>
<comment type="caution">
    <text evidence="1">The sequence shown here is derived from an EMBL/GenBank/DDBJ whole genome shotgun (WGS) entry which is preliminary data.</text>
</comment>
<keyword evidence="2" id="KW-1185">Reference proteome</keyword>
<organism evidence="1 2">
    <name type="scientific">Araneus ventricosus</name>
    <name type="common">Orbweaver spider</name>
    <name type="synonym">Epeira ventricosa</name>
    <dbReference type="NCBI Taxonomy" id="182803"/>
    <lineage>
        <taxon>Eukaryota</taxon>
        <taxon>Metazoa</taxon>
        <taxon>Ecdysozoa</taxon>
        <taxon>Arthropoda</taxon>
        <taxon>Chelicerata</taxon>
        <taxon>Arachnida</taxon>
        <taxon>Araneae</taxon>
        <taxon>Araneomorphae</taxon>
        <taxon>Entelegynae</taxon>
        <taxon>Araneoidea</taxon>
        <taxon>Araneidae</taxon>
        <taxon>Araneus</taxon>
    </lineage>
</organism>